<dbReference type="GeneID" id="108559682"/>
<feature type="compositionally biased region" description="Polar residues" evidence="9">
    <location>
        <begin position="505"/>
        <end position="525"/>
    </location>
</feature>
<feature type="region of interest" description="Disordered" evidence="9">
    <location>
        <begin position="505"/>
        <end position="533"/>
    </location>
</feature>
<feature type="region of interest" description="Disordered" evidence="9">
    <location>
        <begin position="225"/>
        <end position="246"/>
    </location>
</feature>
<dbReference type="Proteomes" id="UP000695000">
    <property type="component" value="Unplaced"/>
</dbReference>
<dbReference type="Pfam" id="PF15967">
    <property type="entry name" value="Nucleoporin_FG2"/>
    <property type="match status" value="1"/>
</dbReference>
<keyword evidence="2" id="KW-0813">Transport</keyword>
<name>A0ABM1MD65_NICVS</name>
<organism evidence="10 11">
    <name type="scientific">Nicrophorus vespilloides</name>
    <name type="common">Boreal carrion beetle</name>
    <dbReference type="NCBI Taxonomy" id="110193"/>
    <lineage>
        <taxon>Eukaryota</taxon>
        <taxon>Metazoa</taxon>
        <taxon>Ecdysozoa</taxon>
        <taxon>Arthropoda</taxon>
        <taxon>Hexapoda</taxon>
        <taxon>Insecta</taxon>
        <taxon>Pterygota</taxon>
        <taxon>Neoptera</taxon>
        <taxon>Endopterygota</taxon>
        <taxon>Coleoptera</taxon>
        <taxon>Polyphaga</taxon>
        <taxon>Staphyliniformia</taxon>
        <taxon>Silphidae</taxon>
        <taxon>Nicrophorinae</taxon>
        <taxon>Nicrophorus</taxon>
    </lineage>
</organism>
<evidence type="ECO:0000256" key="8">
    <source>
        <dbReference type="SAM" id="Coils"/>
    </source>
</evidence>
<feature type="compositionally biased region" description="Low complexity" evidence="9">
    <location>
        <begin position="225"/>
        <end position="238"/>
    </location>
</feature>
<evidence type="ECO:0000313" key="10">
    <source>
        <dbReference type="Proteomes" id="UP000695000"/>
    </source>
</evidence>
<evidence type="ECO:0000313" key="11">
    <source>
        <dbReference type="RefSeq" id="XP_017772515.1"/>
    </source>
</evidence>
<keyword evidence="10" id="KW-1185">Reference proteome</keyword>
<dbReference type="Gene3D" id="6.10.140.1350">
    <property type="match status" value="1"/>
</dbReference>
<evidence type="ECO:0000256" key="7">
    <source>
        <dbReference type="ARBA" id="ARBA00023242"/>
    </source>
</evidence>
<protein>
    <submittedName>
        <fullName evidence="11">Nucleoporin p58/p45 isoform X1</fullName>
    </submittedName>
</protein>
<keyword evidence="6" id="KW-0906">Nuclear pore complex</keyword>
<evidence type="ECO:0000256" key="6">
    <source>
        <dbReference type="ARBA" id="ARBA00023132"/>
    </source>
</evidence>
<dbReference type="InterPro" id="IPR024882">
    <property type="entry name" value="NUP58/p45/49"/>
</dbReference>
<evidence type="ECO:0000256" key="3">
    <source>
        <dbReference type="ARBA" id="ARBA00022816"/>
    </source>
</evidence>
<sequence length="533" mass="55748">MSFSFGSKPAATGFGVTPQTNTFGVSQPAQQPATGFGAPNAGLFNTAGTNTGLTFGATPTMNAPAAAAPANTGLSFGSTPNTGLFGAPPASKPALGFGATPAAASTGLSFGAPANTGLSFGAATTTAANTSLNFGTTSTSLNFGTPSTSTGFSLGGTAATSAPTLGLSFGSSAATTTPLNFGAAATSAPSGGLSFGLGANTLSFGNTPTAAPASSAAPVGLGGIASSTPSTGTATKTTEQAPKEQHLPNEIQQTVENFKNFVKQQKIYSSDVARYSIKEFRRVESDIDQVNNLLNEVEKQLQMNKNVAEKLKYDTAKGLQHVEMAQRTYDTPMGLQYENTAPYLFFVELVDNFERELQNMKLQIENTDKYVKNIGKSSPLSSQDLALGMRRIHEAFVALAGRLQSVHSQVESQKEQYLNFRKHMLNDSTNVFDKKTKETDALNIALNTIHFQPPQMGTGPTPFNSVSHPSVIQAAVQNQAPTFQPTNSFGGFNTTEKPMFGNTNTFGQSFNSSAPTNTFQLQKPPTGSKRGKQ</sequence>
<accession>A0ABM1MD65</accession>
<dbReference type="PANTHER" id="PTHR13437:SF2">
    <property type="entry name" value="NUCLEOPORIN P58_P45"/>
    <property type="match status" value="1"/>
</dbReference>
<dbReference type="RefSeq" id="XP_017772515.1">
    <property type="nucleotide sequence ID" value="XM_017917026.1"/>
</dbReference>
<comment type="subcellular location">
    <subcellularLocation>
        <location evidence="1">Nucleus</location>
        <location evidence="1">Nuclear pore complex</location>
    </subcellularLocation>
</comment>
<evidence type="ECO:0000256" key="9">
    <source>
        <dbReference type="SAM" id="MobiDB-lite"/>
    </source>
</evidence>
<keyword evidence="8" id="KW-0175">Coiled coil</keyword>
<keyword evidence="7" id="KW-0539">Nucleus</keyword>
<gene>
    <name evidence="11" type="primary">LOC108559682</name>
</gene>
<evidence type="ECO:0000256" key="4">
    <source>
        <dbReference type="ARBA" id="ARBA00022927"/>
    </source>
</evidence>
<keyword evidence="4" id="KW-0653">Protein transport</keyword>
<keyword evidence="3" id="KW-0509">mRNA transport</keyword>
<feature type="coiled-coil region" evidence="8">
    <location>
        <begin position="280"/>
        <end position="314"/>
    </location>
</feature>
<reference evidence="11" key="1">
    <citation type="submission" date="2025-08" db="UniProtKB">
        <authorList>
            <consortium name="RefSeq"/>
        </authorList>
    </citation>
    <scope>IDENTIFICATION</scope>
    <source>
        <tissue evidence="11">Whole Larva</tissue>
    </source>
</reference>
<keyword evidence="5" id="KW-0811">Translocation</keyword>
<evidence type="ECO:0000256" key="5">
    <source>
        <dbReference type="ARBA" id="ARBA00023010"/>
    </source>
</evidence>
<evidence type="ECO:0000256" key="2">
    <source>
        <dbReference type="ARBA" id="ARBA00022448"/>
    </source>
</evidence>
<evidence type="ECO:0000256" key="1">
    <source>
        <dbReference type="ARBA" id="ARBA00004567"/>
    </source>
</evidence>
<proteinExistence type="predicted"/>
<dbReference type="PANTHER" id="PTHR13437">
    <property type="entry name" value="NUCLEOPORIN P58/P45 NUCLEOPORIN-LIKE PROTEIN 1"/>
    <property type="match status" value="1"/>
</dbReference>